<accession>A0A173YLA1</accession>
<dbReference type="EMBL" id="CYZV01000003">
    <property type="protein sequence ID" value="CUN63825.1"/>
    <property type="molecule type" value="Genomic_DNA"/>
</dbReference>
<dbReference type="RefSeq" id="WP_042393901.1">
    <property type="nucleotide sequence ID" value="NZ_CYYT01000007.1"/>
</dbReference>
<dbReference type="OrthoDB" id="9790002at2"/>
<keyword evidence="1 5" id="KW-0699">rRNA-binding</keyword>
<dbReference type="InterPro" id="IPR011035">
    <property type="entry name" value="Ribosomal_bL25/Gln-tRNA_synth"/>
</dbReference>
<dbReference type="Gene3D" id="2.170.120.20">
    <property type="entry name" value="Ribosomal protein L25, beta domain"/>
    <property type="match status" value="1"/>
</dbReference>
<dbReference type="GO" id="GO:0022625">
    <property type="term" value="C:cytosolic large ribosomal subunit"/>
    <property type="evidence" value="ECO:0007669"/>
    <property type="project" value="TreeGrafter"/>
</dbReference>
<dbReference type="GO" id="GO:0006412">
    <property type="term" value="P:translation"/>
    <property type="evidence" value="ECO:0007669"/>
    <property type="project" value="UniProtKB-UniRule"/>
</dbReference>
<feature type="domain" description="Large ribosomal subunit protein bL25 beta" evidence="7">
    <location>
        <begin position="98"/>
        <end position="179"/>
    </location>
</feature>
<evidence type="ECO:0000313" key="8">
    <source>
        <dbReference type="EMBL" id="CUN63825.1"/>
    </source>
</evidence>
<keyword evidence="2 5" id="KW-0694">RNA-binding</keyword>
<dbReference type="Pfam" id="PF14693">
    <property type="entry name" value="Ribosomal_TL5_C"/>
    <property type="match status" value="1"/>
</dbReference>
<evidence type="ECO:0000256" key="4">
    <source>
        <dbReference type="ARBA" id="ARBA00023274"/>
    </source>
</evidence>
<protein>
    <recommendedName>
        <fullName evidence="5">Large ribosomal subunit protein bL25</fullName>
    </recommendedName>
    <alternativeName>
        <fullName evidence="5">General stress protein CTC</fullName>
    </alternativeName>
</protein>
<proteinExistence type="inferred from homology"/>
<dbReference type="InterPro" id="IPR037121">
    <property type="entry name" value="Ribosomal_bL25_C"/>
</dbReference>
<comment type="function">
    <text evidence="5">This is one of the proteins that binds to the 5S RNA in the ribosome where it forms part of the central protuberance.</text>
</comment>
<dbReference type="Pfam" id="PF01386">
    <property type="entry name" value="Ribosomal_L25p"/>
    <property type="match status" value="1"/>
</dbReference>
<evidence type="ECO:0000256" key="2">
    <source>
        <dbReference type="ARBA" id="ARBA00022884"/>
    </source>
</evidence>
<dbReference type="Proteomes" id="UP000095558">
    <property type="component" value="Unassembled WGS sequence"/>
</dbReference>
<dbReference type="InterPro" id="IPR020057">
    <property type="entry name" value="Ribosomal_bL25_b-dom"/>
</dbReference>
<dbReference type="InterPro" id="IPR020930">
    <property type="entry name" value="Ribosomal_uL5_bac-type"/>
</dbReference>
<dbReference type="Gene3D" id="2.40.240.10">
    <property type="entry name" value="Ribosomal Protein L25, Chain P"/>
    <property type="match status" value="1"/>
</dbReference>
<dbReference type="InterPro" id="IPR029751">
    <property type="entry name" value="Ribosomal_L25_dom"/>
</dbReference>
<dbReference type="GO" id="GO:0008097">
    <property type="term" value="F:5S rRNA binding"/>
    <property type="evidence" value="ECO:0007669"/>
    <property type="project" value="InterPro"/>
</dbReference>
<comment type="subunit">
    <text evidence="5">Part of the 50S ribosomal subunit; part of the 5S rRNA/L5/L18/L25 subcomplex. Contacts the 5S rRNA. Binds to the 5S rRNA independently of L5 and L18.</text>
</comment>
<evidence type="ECO:0000259" key="7">
    <source>
        <dbReference type="Pfam" id="PF14693"/>
    </source>
</evidence>
<dbReference type="NCBIfam" id="TIGR00731">
    <property type="entry name" value="bL25_bact_ctc"/>
    <property type="match status" value="1"/>
</dbReference>
<dbReference type="HAMAP" id="MF_01334">
    <property type="entry name" value="Ribosomal_bL25_CTC"/>
    <property type="match status" value="1"/>
</dbReference>
<dbReference type="SUPFAM" id="SSF50715">
    <property type="entry name" value="Ribosomal protein L25-like"/>
    <property type="match status" value="1"/>
</dbReference>
<dbReference type="PANTHER" id="PTHR33284:SF1">
    <property type="entry name" value="RIBOSOMAL PROTEIN L25_GLN-TRNA SYNTHETASE, ANTI-CODON-BINDING DOMAIN-CONTAINING PROTEIN"/>
    <property type="match status" value="1"/>
</dbReference>
<dbReference type="InterPro" id="IPR020056">
    <property type="entry name" value="Rbsml_bL25/Gln-tRNA_synth_N"/>
</dbReference>
<evidence type="ECO:0000259" key="6">
    <source>
        <dbReference type="Pfam" id="PF01386"/>
    </source>
</evidence>
<gene>
    <name evidence="5 8" type="primary">ctc</name>
    <name evidence="5" type="synonym">rplY</name>
    <name evidence="8" type="ORF">ERS852470_00370</name>
</gene>
<keyword evidence="3 5" id="KW-0689">Ribosomal protein</keyword>
<dbReference type="PANTHER" id="PTHR33284">
    <property type="entry name" value="RIBOSOMAL PROTEIN L25/GLN-TRNA SYNTHETASE, ANTI-CODON-BINDING DOMAIN-CONTAINING PROTEIN"/>
    <property type="match status" value="1"/>
</dbReference>
<keyword evidence="4 5" id="KW-0687">Ribonucleoprotein</keyword>
<evidence type="ECO:0000313" key="9">
    <source>
        <dbReference type="Proteomes" id="UP000095558"/>
    </source>
</evidence>
<comment type="similarity">
    <text evidence="5">Belongs to the bacterial ribosomal protein bL25 family. CTC subfamily.</text>
</comment>
<evidence type="ECO:0000256" key="5">
    <source>
        <dbReference type="HAMAP-Rule" id="MF_01334"/>
    </source>
</evidence>
<dbReference type="GO" id="GO:0003735">
    <property type="term" value="F:structural constituent of ribosome"/>
    <property type="evidence" value="ECO:0007669"/>
    <property type="project" value="InterPro"/>
</dbReference>
<dbReference type="InterPro" id="IPR001021">
    <property type="entry name" value="Ribosomal_bL25_long"/>
</dbReference>
<dbReference type="GeneID" id="83010443"/>
<organism evidence="8 9">
    <name type="scientific">Clostridium disporicum</name>
    <dbReference type="NCBI Taxonomy" id="84024"/>
    <lineage>
        <taxon>Bacteria</taxon>
        <taxon>Bacillati</taxon>
        <taxon>Bacillota</taxon>
        <taxon>Clostridia</taxon>
        <taxon>Eubacteriales</taxon>
        <taxon>Clostridiaceae</taxon>
        <taxon>Clostridium</taxon>
    </lineage>
</organism>
<reference evidence="8 9" key="1">
    <citation type="submission" date="2015-09" db="EMBL/GenBank/DDBJ databases">
        <authorList>
            <consortium name="Pathogen Informatics"/>
        </authorList>
    </citation>
    <scope>NUCLEOTIDE SEQUENCE [LARGE SCALE GENOMIC DNA]</scope>
    <source>
        <strain evidence="8 9">2789STDY5834855</strain>
    </source>
</reference>
<evidence type="ECO:0000256" key="3">
    <source>
        <dbReference type="ARBA" id="ARBA00022980"/>
    </source>
</evidence>
<evidence type="ECO:0000256" key="1">
    <source>
        <dbReference type="ARBA" id="ARBA00022730"/>
    </source>
</evidence>
<dbReference type="CDD" id="cd00495">
    <property type="entry name" value="Ribosomal_L25_TL5_CTC"/>
    <property type="match status" value="1"/>
</dbReference>
<name>A0A173YLA1_9CLOT</name>
<sequence>MSDLEINRRSIDVPNSAKKARKNGKVPGVLYGKAIKNLLFEVGELELAHEVARNGQHGVLDFCLDGEKHKGLIKEVQKDPVTNKIIHLDLEEVNGAEKVVSSVPIHYIGEEFLNKKGIVLQKEKDSVKVECTVDSIPKYIDFNIGTGTVGSVYKFGDLEVASEISVLDDLNSVIASISYERNTVSRDMEEAEDADVKDVAE</sequence>
<dbReference type="AlphaFoldDB" id="A0A173YLA1"/>
<feature type="domain" description="Large ribosomal subunit protein bL25 L25" evidence="6">
    <location>
        <begin position="5"/>
        <end position="90"/>
    </location>
</feature>